<feature type="transmembrane region" description="Helical" evidence="10">
    <location>
        <begin position="207"/>
        <end position="228"/>
    </location>
</feature>
<dbReference type="Gene3D" id="3.40.50.300">
    <property type="entry name" value="P-loop containing nucleotide triphosphate hydrolases"/>
    <property type="match status" value="1"/>
</dbReference>
<feature type="transmembrane region" description="Helical" evidence="10">
    <location>
        <begin position="294"/>
        <end position="319"/>
    </location>
</feature>
<evidence type="ECO:0000256" key="4">
    <source>
        <dbReference type="ARBA" id="ARBA00022692"/>
    </source>
</evidence>
<dbReference type="GO" id="GO:0015421">
    <property type="term" value="F:ABC-type oligopeptide transporter activity"/>
    <property type="evidence" value="ECO:0007669"/>
    <property type="project" value="TreeGrafter"/>
</dbReference>
<dbReference type="InterPro" id="IPR003439">
    <property type="entry name" value="ABC_transporter-like_ATP-bd"/>
</dbReference>
<feature type="domain" description="ABC transporter" evidence="11">
    <location>
        <begin position="386"/>
        <end position="646"/>
    </location>
</feature>
<dbReference type="PANTHER" id="PTHR43394">
    <property type="entry name" value="ATP-DEPENDENT PERMEASE MDL1, MITOCHONDRIAL"/>
    <property type="match status" value="1"/>
</dbReference>
<organism evidence="13 14">
    <name type="scientific">Treponema vincentii</name>
    <dbReference type="NCBI Taxonomy" id="69710"/>
    <lineage>
        <taxon>Bacteria</taxon>
        <taxon>Pseudomonadati</taxon>
        <taxon>Spirochaetota</taxon>
        <taxon>Spirochaetia</taxon>
        <taxon>Spirochaetales</taxon>
        <taxon>Treponemataceae</taxon>
        <taxon>Treponema</taxon>
    </lineage>
</organism>
<evidence type="ECO:0000256" key="7">
    <source>
        <dbReference type="ARBA" id="ARBA00022989"/>
    </source>
</evidence>
<dbReference type="SMART" id="SM00382">
    <property type="entry name" value="AAA"/>
    <property type="match status" value="1"/>
</dbReference>
<feature type="region of interest" description="Disordered" evidence="9">
    <location>
        <begin position="1"/>
        <end position="40"/>
    </location>
</feature>
<dbReference type="PANTHER" id="PTHR43394:SF1">
    <property type="entry name" value="ATP-BINDING CASSETTE SUB-FAMILY B MEMBER 10, MITOCHONDRIAL"/>
    <property type="match status" value="1"/>
</dbReference>
<keyword evidence="3" id="KW-1003">Cell membrane</keyword>
<dbReference type="PROSITE" id="PS00211">
    <property type="entry name" value="ABC_TRANSPORTER_1"/>
    <property type="match status" value="1"/>
</dbReference>
<dbReference type="FunFam" id="3.40.50.300:FF:000221">
    <property type="entry name" value="Multidrug ABC transporter ATP-binding protein"/>
    <property type="match status" value="1"/>
</dbReference>
<feature type="transmembrane region" description="Helical" evidence="10">
    <location>
        <begin position="325"/>
        <end position="343"/>
    </location>
</feature>
<sequence>MNDTKKPQGKNVTKDRQSPANATEENPAQESAVPQQQERNPAKQQAIKRLLSYAGSSKKFLSLSLVLSALSALVSFVPYIMVFFVMRDVISAVAAKEAVNAAALARYGLWAVGAATAGFVLYYAALMLSHATAFTIQQNLSIRMAETLADLPIGWHITHVSGKVRKVFEKNINQLETLIAHNMPDTAQNMVSPFAILALTLVFDWRLGLISLLPLVLAFVLQAVLMRISTNSGFMQKYEDALEQMNNAGTEYVRGISVIKTFNQSVYYFKNFYTSIMHYKEFVLQYSMSWENGYAIFLSLIKLGFVFLLPAALLMAGTATLDPHFFYSFVFYLAFAPVTYTMLMKVMYANTFYQRSNDALNRIEDILQAPLTKEPETSILPKKYDIAFNNVIFSYKTEPAAASAKTAPETDGGNTGRAAPSPQSRTAINGITLSIPEHSLTALVGPSGGGKTTLVNLLGRFWEVDAGSISIGDIDIRDIKTQDLLHTVGFVFQENKLFKESILENIRYGKKDASREEVMEALRKAECMDIIEKLPAGIDTVYGTKGIYVSGGEAQRLAIARALLQDAPIIVLDEATAFADAENEYKIKKTFDVLLKDKTVIMIAHRLSSVVNADKICVIEEGKIAEEGTHKELLARKGLYASMWDNFQKGIEWKV</sequence>
<dbReference type="Pfam" id="PF00005">
    <property type="entry name" value="ABC_tran"/>
    <property type="match status" value="1"/>
</dbReference>
<keyword evidence="7 10" id="KW-1133">Transmembrane helix</keyword>
<dbReference type="PROSITE" id="PS50929">
    <property type="entry name" value="ABC_TM1F"/>
    <property type="match status" value="1"/>
</dbReference>
<dbReference type="Pfam" id="PF00664">
    <property type="entry name" value="ABC_membrane"/>
    <property type="match status" value="1"/>
</dbReference>
<proteinExistence type="predicted"/>
<feature type="region of interest" description="Disordered" evidence="9">
    <location>
        <begin position="403"/>
        <end position="423"/>
    </location>
</feature>
<dbReference type="GO" id="GO:0005524">
    <property type="term" value="F:ATP binding"/>
    <property type="evidence" value="ECO:0007669"/>
    <property type="project" value="UniProtKB-KW"/>
</dbReference>
<keyword evidence="2" id="KW-0813">Transport</keyword>
<evidence type="ECO:0000313" key="13">
    <source>
        <dbReference type="EMBL" id="QHX43819.1"/>
    </source>
</evidence>
<dbReference type="EMBL" id="CP048020">
    <property type="protein sequence ID" value="QHX43819.1"/>
    <property type="molecule type" value="Genomic_DNA"/>
</dbReference>
<name>A0A6P1Y360_9SPIR</name>
<dbReference type="PROSITE" id="PS50893">
    <property type="entry name" value="ABC_TRANSPORTER_2"/>
    <property type="match status" value="1"/>
</dbReference>
<evidence type="ECO:0000256" key="6">
    <source>
        <dbReference type="ARBA" id="ARBA00022840"/>
    </source>
</evidence>
<dbReference type="KEGG" id="trz:GWP43_10585"/>
<evidence type="ECO:0000259" key="12">
    <source>
        <dbReference type="PROSITE" id="PS50929"/>
    </source>
</evidence>
<dbReference type="InterPro" id="IPR003593">
    <property type="entry name" value="AAA+_ATPase"/>
</dbReference>
<protein>
    <submittedName>
        <fullName evidence="13">ABC transporter ATP-binding protein</fullName>
    </submittedName>
</protein>
<dbReference type="InterPro" id="IPR027417">
    <property type="entry name" value="P-loop_NTPase"/>
</dbReference>
<evidence type="ECO:0000256" key="2">
    <source>
        <dbReference type="ARBA" id="ARBA00022448"/>
    </source>
</evidence>
<dbReference type="SUPFAM" id="SSF52540">
    <property type="entry name" value="P-loop containing nucleoside triphosphate hydrolases"/>
    <property type="match status" value="1"/>
</dbReference>
<keyword evidence="5" id="KW-0547">Nucleotide-binding</keyword>
<dbReference type="Proteomes" id="UP000464374">
    <property type="component" value="Chromosome"/>
</dbReference>
<keyword evidence="4 10" id="KW-0812">Transmembrane</keyword>
<dbReference type="Gene3D" id="1.20.1560.10">
    <property type="entry name" value="ABC transporter type 1, transmembrane domain"/>
    <property type="match status" value="1"/>
</dbReference>
<dbReference type="InterPro" id="IPR011527">
    <property type="entry name" value="ABC1_TM_dom"/>
</dbReference>
<keyword evidence="6 13" id="KW-0067">ATP-binding</keyword>
<evidence type="ECO:0000259" key="11">
    <source>
        <dbReference type="PROSITE" id="PS50893"/>
    </source>
</evidence>
<dbReference type="AlphaFoldDB" id="A0A6P1Y360"/>
<evidence type="ECO:0000313" key="14">
    <source>
        <dbReference type="Proteomes" id="UP000464374"/>
    </source>
</evidence>
<feature type="transmembrane region" description="Helical" evidence="10">
    <location>
        <begin position="60"/>
        <end position="86"/>
    </location>
</feature>
<gene>
    <name evidence="13" type="ORF">GWP43_10585</name>
</gene>
<evidence type="ECO:0000256" key="1">
    <source>
        <dbReference type="ARBA" id="ARBA00004651"/>
    </source>
</evidence>
<comment type="subcellular location">
    <subcellularLocation>
        <location evidence="1">Cell membrane</location>
        <topology evidence="1">Multi-pass membrane protein</topology>
    </subcellularLocation>
</comment>
<dbReference type="SUPFAM" id="SSF90123">
    <property type="entry name" value="ABC transporter transmembrane region"/>
    <property type="match status" value="1"/>
</dbReference>
<keyword evidence="8 10" id="KW-0472">Membrane</keyword>
<dbReference type="InterPro" id="IPR036640">
    <property type="entry name" value="ABC1_TM_sf"/>
</dbReference>
<dbReference type="InterPro" id="IPR017871">
    <property type="entry name" value="ABC_transporter-like_CS"/>
</dbReference>
<evidence type="ECO:0000256" key="8">
    <source>
        <dbReference type="ARBA" id="ARBA00023136"/>
    </source>
</evidence>
<feature type="compositionally biased region" description="Basic and acidic residues" evidence="9">
    <location>
        <begin position="1"/>
        <end position="17"/>
    </location>
</feature>
<dbReference type="GO" id="GO:0016887">
    <property type="term" value="F:ATP hydrolysis activity"/>
    <property type="evidence" value="ECO:0007669"/>
    <property type="project" value="InterPro"/>
</dbReference>
<reference evidence="13 14" key="1">
    <citation type="submission" date="2020-01" db="EMBL/GenBank/DDBJ databases">
        <title>Complete genome sequence of a human oral phylogroup 1 Treponema sp. strain ATCC 700766, originally isolated from periodontitis dental plaque.</title>
        <authorList>
            <person name="Chan Y."/>
            <person name="Huo Y.-B."/>
            <person name="Yu X.-L."/>
            <person name="Zeng H."/>
            <person name="Leung W.-K."/>
            <person name="Watt R.M."/>
        </authorList>
    </citation>
    <scope>NUCLEOTIDE SEQUENCE [LARGE SCALE GENOMIC DNA]</scope>
    <source>
        <strain evidence="13 14">OMZ 804</strain>
    </source>
</reference>
<evidence type="ECO:0000256" key="3">
    <source>
        <dbReference type="ARBA" id="ARBA00022475"/>
    </source>
</evidence>
<dbReference type="RefSeq" id="WP_162664126.1">
    <property type="nucleotide sequence ID" value="NZ_CP048020.1"/>
</dbReference>
<accession>A0A6P1Y360</accession>
<feature type="domain" description="ABC transmembrane type-1" evidence="12">
    <location>
        <begin position="66"/>
        <end position="336"/>
    </location>
</feature>
<feature type="compositionally biased region" description="Polar residues" evidence="9">
    <location>
        <begin position="18"/>
        <end position="40"/>
    </location>
</feature>
<feature type="transmembrane region" description="Helical" evidence="10">
    <location>
        <begin position="107"/>
        <end position="125"/>
    </location>
</feature>
<dbReference type="GO" id="GO:0005886">
    <property type="term" value="C:plasma membrane"/>
    <property type="evidence" value="ECO:0007669"/>
    <property type="project" value="UniProtKB-SubCell"/>
</dbReference>
<evidence type="ECO:0000256" key="10">
    <source>
        <dbReference type="SAM" id="Phobius"/>
    </source>
</evidence>
<evidence type="ECO:0000256" key="9">
    <source>
        <dbReference type="SAM" id="MobiDB-lite"/>
    </source>
</evidence>
<evidence type="ECO:0000256" key="5">
    <source>
        <dbReference type="ARBA" id="ARBA00022741"/>
    </source>
</evidence>
<dbReference type="InterPro" id="IPR039421">
    <property type="entry name" value="Type_1_exporter"/>
</dbReference>